<reference evidence="1" key="1">
    <citation type="journal article" date="2023" name="bioRxiv">
        <title>Improved chromosome-level genome assembly for marigold (Tagetes erecta).</title>
        <authorList>
            <person name="Jiang F."/>
            <person name="Yuan L."/>
            <person name="Wang S."/>
            <person name="Wang H."/>
            <person name="Xu D."/>
            <person name="Wang A."/>
            <person name="Fan W."/>
        </authorList>
    </citation>
    <scope>NUCLEOTIDE SEQUENCE</scope>
    <source>
        <strain evidence="1">WSJ</strain>
        <tissue evidence="1">Leaf</tissue>
    </source>
</reference>
<dbReference type="InterPro" id="IPR036890">
    <property type="entry name" value="HATPase_C_sf"/>
</dbReference>
<proteinExistence type="predicted"/>
<dbReference type="Proteomes" id="UP001229421">
    <property type="component" value="Unassembled WGS sequence"/>
</dbReference>
<organism evidence="1 2">
    <name type="scientific">Tagetes erecta</name>
    <name type="common">African marigold</name>
    <dbReference type="NCBI Taxonomy" id="13708"/>
    <lineage>
        <taxon>Eukaryota</taxon>
        <taxon>Viridiplantae</taxon>
        <taxon>Streptophyta</taxon>
        <taxon>Embryophyta</taxon>
        <taxon>Tracheophyta</taxon>
        <taxon>Spermatophyta</taxon>
        <taxon>Magnoliopsida</taxon>
        <taxon>eudicotyledons</taxon>
        <taxon>Gunneridae</taxon>
        <taxon>Pentapetalae</taxon>
        <taxon>asterids</taxon>
        <taxon>campanulids</taxon>
        <taxon>Asterales</taxon>
        <taxon>Asteraceae</taxon>
        <taxon>Asteroideae</taxon>
        <taxon>Heliantheae alliance</taxon>
        <taxon>Tageteae</taxon>
        <taxon>Tagetes</taxon>
    </lineage>
</organism>
<comment type="caution">
    <text evidence="1">The sequence shown here is derived from an EMBL/GenBank/DDBJ whole genome shotgun (WGS) entry which is preliminary data.</text>
</comment>
<keyword evidence="2" id="KW-1185">Reference proteome</keyword>
<evidence type="ECO:0000313" key="2">
    <source>
        <dbReference type="Proteomes" id="UP001229421"/>
    </source>
</evidence>
<dbReference type="Gene3D" id="3.30.565.10">
    <property type="entry name" value="Histidine kinase-like ATPase, C-terminal domain"/>
    <property type="match status" value="1"/>
</dbReference>
<gene>
    <name evidence="1" type="ORF">QVD17_05154</name>
</gene>
<evidence type="ECO:0000313" key="1">
    <source>
        <dbReference type="EMBL" id="KAK1439338.1"/>
    </source>
</evidence>
<dbReference type="AlphaFoldDB" id="A0AAD8PAA9"/>
<dbReference type="EMBL" id="JAUHHV010000001">
    <property type="protein sequence ID" value="KAK1439338.1"/>
    <property type="molecule type" value="Genomic_DNA"/>
</dbReference>
<sequence length="181" mass="20556">MLSSSPTKEWFGLILRQQQTRNLNASRNLTIMETTQQEMDTKIMNLIHLKVLCGYVVMLRIQDYALPNLFKKYMCAGVDTTWKHDGTGLRLAISKQLVMFSGFNSFACELNKMETLIAVETLFACYIAVKCMNLILYSSWFLLPVDLSQVELVRGHITVSSKEHCGSTFSIVLPHKVSNPI</sequence>
<name>A0AAD8PAA9_TARER</name>
<protein>
    <submittedName>
        <fullName evidence="1">Uncharacterized protein</fullName>
    </submittedName>
</protein>
<accession>A0AAD8PAA9</accession>